<proteinExistence type="predicted"/>
<dbReference type="PANTHER" id="PTHR48203:SF1">
    <property type="entry name" value="VACUOLAR PROTEIN SORTING-ASSOCIATED PROTEIN 62"/>
    <property type="match status" value="1"/>
</dbReference>
<reference evidence="1 2" key="1">
    <citation type="submission" date="2019-07" db="EMBL/GenBank/DDBJ databases">
        <title>De Novo Assembly of kiwifruit Actinidia rufa.</title>
        <authorList>
            <person name="Sugita-Konishi S."/>
            <person name="Sato K."/>
            <person name="Mori E."/>
            <person name="Abe Y."/>
            <person name="Kisaki G."/>
            <person name="Hamano K."/>
            <person name="Suezawa K."/>
            <person name="Otani M."/>
            <person name="Fukuda T."/>
            <person name="Manabe T."/>
            <person name="Gomi K."/>
            <person name="Tabuchi M."/>
            <person name="Akimitsu K."/>
            <person name="Kataoka I."/>
        </authorList>
    </citation>
    <scope>NUCLEOTIDE SEQUENCE [LARGE SCALE GENOMIC DNA]</scope>
    <source>
        <strain evidence="2">cv. Fuchu</strain>
    </source>
</reference>
<organism evidence="1 2">
    <name type="scientific">Actinidia rufa</name>
    <dbReference type="NCBI Taxonomy" id="165716"/>
    <lineage>
        <taxon>Eukaryota</taxon>
        <taxon>Viridiplantae</taxon>
        <taxon>Streptophyta</taxon>
        <taxon>Embryophyta</taxon>
        <taxon>Tracheophyta</taxon>
        <taxon>Spermatophyta</taxon>
        <taxon>Magnoliopsida</taxon>
        <taxon>eudicotyledons</taxon>
        <taxon>Gunneridae</taxon>
        <taxon>Pentapetalae</taxon>
        <taxon>asterids</taxon>
        <taxon>Ericales</taxon>
        <taxon>Actinidiaceae</taxon>
        <taxon>Actinidia</taxon>
    </lineage>
</organism>
<evidence type="ECO:0000313" key="1">
    <source>
        <dbReference type="EMBL" id="GFZ17652.1"/>
    </source>
</evidence>
<dbReference type="InterPro" id="IPR009291">
    <property type="entry name" value="Vps62"/>
</dbReference>
<dbReference type="Proteomes" id="UP000585474">
    <property type="component" value="Unassembled WGS sequence"/>
</dbReference>
<evidence type="ECO:0000313" key="2">
    <source>
        <dbReference type="Proteomes" id="UP000585474"/>
    </source>
</evidence>
<protein>
    <submittedName>
        <fullName evidence="1">Vacuolar sorting-associated protein</fullName>
    </submittedName>
</protein>
<name>A0A7J0H3P4_9ERIC</name>
<dbReference type="OrthoDB" id="188042at2759"/>
<dbReference type="AlphaFoldDB" id="A0A7J0H3P4"/>
<dbReference type="Pfam" id="PF06101">
    <property type="entry name" value="Vps62"/>
    <property type="match status" value="2"/>
</dbReference>
<comment type="caution">
    <text evidence="1">The sequence shown here is derived from an EMBL/GenBank/DDBJ whole genome shotgun (WGS) entry which is preliminary data.</text>
</comment>
<keyword evidence="2" id="KW-1185">Reference proteome</keyword>
<gene>
    <name evidence="1" type="ORF">Acr_26g0009220</name>
</gene>
<sequence>MFDCMCFHWKRIADFSPPRPETFSLPAPMPQWPRGQGFGTGKITLGEIEVVKITKFEFIWIYNLQDRKKGVAFYKPIGIPDGFCSLGHYCQFNDQPLRGFALVAREIAFREPQNSSIWNRDHSPALLKPLDYTLIWSSDNGIERNLGGCGYFWLPQPPEGVPLGTFFCSSHWDSEEELNIACLKNLSPALHAMPSLDQIHALIRHYGPMVFFHPDEHSGGEWVDAFNLEFIEGNKAIVYSSKNGHASFPHPGSYIQGSAKLGIGIRNDATRSNHYVDSSNRYEIIAAEYLGNGVDSEPCWLQYMRKWGPTVVYDSRAELDKIINRLPLIIRYSVENMFDKFPVELYGEDGPTGPKEKDNWVGDERS</sequence>
<dbReference type="EMBL" id="BJWL01000026">
    <property type="protein sequence ID" value="GFZ17652.1"/>
    <property type="molecule type" value="Genomic_DNA"/>
</dbReference>
<accession>A0A7J0H3P4</accession>
<dbReference type="PANTHER" id="PTHR48203">
    <property type="entry name" value="BNAC01G40110D PROTEIN"/>
    <property type="match status" value="1"/>
</dbReference>